<accession>A0AA35YAE9</accession>
<dbReference type="PANTHER" id="PTHR10826">
    <property type="entry name" value="COMPLEMENT COMPONENT 1"/>
    <property type="match status" value="1"/>
</dbReference>
<evidence type="ECO:0000313" key="1">
    <source>
        <dbReference type="EMBL" id="CAI9266807.1"/>
    </source>
</evidence>
<evidence type="ECO:0000313" key="2">
    <source>
        <dbReference type="Proteomes" id="UP001177003"/>
    </source>
</evidence>
<sequence>MLLRLVGRVGRRPTSFFPQHSSYRHITLIAHPFARRSSIENNYVDYVPQQSRRNVSVMRKSAFEDRIRRLIRNDIQYELDRSPRTKLIPNFKSFAVDERPGEQWIRLNKQFGEDEEIKVEVTMFRVSTPAEKEGSVTTENDLELYISMVIDIFKDEENGILEFVCNVWPDSIEIEKVFMRDQDGMTGKPYLGPPFNDLDDELQTSLYDFLEIRGINDELALFLHKCMQHKSKNEYIRWMESVESFVARNK</sequence>
<evidence type="ECO:0008006" key="3">
    <source>
        <dbReference type="Google" id="ProtNLM"/>
    </source>
</evidence>
<dbReference type="PANTHER" id="PTHR10826:SF36">
    <property type="entry name" value="OS08G0439900 PROTEIN"/>
    <property type="match status" value="1"/>
</dbReference>
<dbReference type="InterPro" id="IPR003428">
    <property type="entry name" value="MAM33"/>
</dbReference>
<protein>
    <recommendedName>
        <fullName evidence="3">Mitochondrial glycoprotein</fullName>
    </recommendedName>
</protein>
<keyword evidence="2" id="KW-1185">Reference proteome</keyword>
<name>A0AA35YAE9_LACSI</name>
<proteinExistence type="predicted"/>
<dbReference type="InterPro" id="IPR036561">
    <property type="entry name" value="MAM33_sf"/>
</dbReference>
<dbReference type="GO" id="GO:0005759">
    <property type="term" value="C:mitochondrial matrix"/>
    <property type="evidence" value="ECO:0007669"/>
    <property type="project" value="InterPro"/>
</dbReference>
<gene>
    <name evidence="1" type="ORF">LSALG_LOCUS7333</name>
</gene>
<reference evidence="1" key="1">
    <citation type="submission" date="2023-04" db="EMBL/GenBank/DDBJ databases">
        <authorList>
            <person name="Vijverberg K."/>
            <person name="Xiong W."/>
            <person name="Schranz E."/>
        </authorList>
    </citation>
    <scope>NUCLEOTIDE SEQUENCE</scope>
</reference>
<dbReference type="SUPFAM" id="SSF54529">
    <property type="entry name" value="Mitochondrial glycoprotein MAM33-like"/>
    <property type="match status" value="1"/>
</dbReference>
<dbReference type="Pfam" id="PF02330">
    <property type="entry name" value="MAM33"/>
    <property type="match status" value="1"/>
</dbReference>
<dbReference type="AlphaFoldDB" id="A0AA35YAE9"/>
<dbReference type="Proteomes" id="UP001177003">
    <property type="component" value="Chromosome 1"/>
</dbReference>
<dbReference type="Gene3D" id="3.10.280.10">
    <property type="entry name" value="Mitochondrial glycoprotein"/>
    <property type="match status" value="1"/>
</dbReference>
<organism evidence="1 2">
    <name type="scientific">Lactuca saligna</name>
    <name type="common">Willowleaf lettuce</name>
    <dbReference type="NCBI Taxonomy" id="75948"/>
    <lineage>
        <taxon>Eukaryota</taxon>
        <taxon>Viridiplantae</taxon>
        <taxon>Streptophyta</taxon>
        <taxon>Embryophyta</taxon>
        <taxon>Tracheophyta</taxon>
        <taxon>Spermatophyta</taxon>
        <taxon>Magnoliopsida</taxon>
        <taxon>eudicotyledons</taxon>
        <taxon>Gunneridae</taxon>
        <taxon>Pentapetalae</taxon>
        <taxon>asterids</taxon>
        <taxon>campanulids</taxon>
        <taxon>Asterales</taxon>
        <taxon>Asteraceae</taxon>
        <taxon>Cichorioideae</taxon>
        <taxon>Cichorieae</taxon>
        <taxon>Lactucinae</taxon>
        <taxon>Lactuca</taxon>
    </lineage>
</organism>
<dbReference type="EMBL" id="OX465077">
    <property type="protein sequence ID" value="CAI9266807.1"/>
    <property type="molecule type" value="Genomic_DNA"/>
</dbReference>